<feature type="domain" description="Aminoglycoside phosphotransferase" evidence="1">
    <location>
        <begin position="18"/>
        <end position="233"/>
    </location>
</feature>
<keyword evidence="2" id="KW-0808">Transferase</keyword>
<organism evidence="2 3">
    <name type="scientific">Paenibacillus taihuensis</name>
    <dbReference type="NCBI Taxonomy" id="1156355"/>
    <lineage>
        <taxon>Bacteria</taxon>
        <taxon>Bacillati</taxon>
        <taxon>Bacillota</taxon>
        <taxon>Bacilli</taxon>
        <taxon>Bacillales</taxon>
        <taxon>Paenibacillaceae</taxon>
        <taxon>Paenibacillus</taxon>
    </lineage>
</organism>
<dbReference type="EMBL" id="QTTN01000003">
    <property type="protein sequence ID" value="REE92757.1"/>
    <property type="molecule type" value="Genomic_DNA"/>
</dbReference>
<proteinExistence type="predicted"/>
<sequence length="280" mass="30553">MLWNRECIGGMLVRGQLLGVGNTASVYEWGQSDVIKIFHDASVAHYEAEKEARNAVAIDRLTGVRAPKFKGLTVYEGSTCLIYEKAEGPTMLSQIEANESSVEHYAKLLADLQVELHTVKLDAAPNMKREMENSIRRVGELSDAEKEKLASRLTRLPEGAALCHYDFHPGNIILTADGPMIIDWINALVGHPAADVARTYMLLAGSDVPEGAPDWVSSRGHRGIFAEAYANAYFERSGVMGMQDVEAWLAPTLAVRVSEMGAGAGRQALLAEVRRVLGES</sequence>
<dbReference type="Proteomes" id="UP000256304">
    <property type="component" value="Unassembled WGS sequence"/>
</dbReference>
<comment type="caution">
    <text evidence="2">The sequence shown here is derived from an EMBL/GenBank/DDBJ whole genome shotgun (WGS) entry which is preliminary data.</text>
</comment>
<dbReference type="OrthoDB" id="9800774at2"/>
<evidence type="ECO:0000313" key="3">
    <source>
        <dbReference type="Proteomes" id="UP000256304"/>
    </source>
</evidence>
<dbReference type="AlphaFoldDB" id="A0A3D9SDU4"/>
<dbReference type="InterPro" id="IPR002575">
    <property type="entry name" value="Aminoglycoside_PTrfase"/>
</dbReference>
<dbReference type="InterPro" id="IPR051678">
    <property type="entry name" value="AGP_Transferase"/>
</dbReference>
<protein>
    <submittedName>
        <fullName evidence="2">Aminoglycoside phosphotransferase (APT) family kinase protein</fullName>
    </submittedName>
</protein>
<dbReference type="InterPro" id="IPR011009">
    <property type="entry name" value="Kinase-like_dom_sf"/>
</dbReference>
<dbReference type="Gene3D" id="3.90.1200.10">
    <property type="match status" value="1"/>
</dbReference>
<evidence type="ECO:0000313" key="2">
    <source>
        <dbReference type="EMBL" id="REE92757.1"/>
    </source>
</evidence>
<keyword evidence="3" id="KW-1185">Reference proteome</keyword>
<keyword evidence="2" id="KW-0418">Kinase</keyword>
<accession>A0A3D9SDU4</accession>
<name>A0A3D9SDU4_9BACL</name>
<dbReference type="SUPFAM" id="SSF56112">
    <property type="entry name" value="Protein kinase-like (PK-like)"/>
    <property type="match status" value="1"/>
</dbReference>
<dbReference type="Pfam" id="PF01636">
    <property type="entry name" value="APH"/>
    <property type="match status" value="1"/>
</dbReference>
<dbReference type="RefSeq" id="WP_116187682.1">
    <property type="nucleotide sequence ID" value="NZ_QTTN01000003.1"/>
</dbReference>
<dbReference type="GO" id="GO:0016301">
    <property type="term" value="F:kinase activity"/>
    <property type="evidence" value="ECO:0007669"/>
    <property type="project" value="UniProtKB-KW"/>
</dbReference>
<evidence type="ECO:0000259" key="1">
    <source>
        <dbReference type="Pfam" id="PF01636"/>
    </source>
</evidence>
<dbReference type="PANTHER" id="PTHR21310">
    <property type="entry name" value="AMINOGLYCOSIDE PHOSPHOTRANSFERASE-RELATED-RELATED"/>
    <property type="match status" value="1"/>
</dbReference>
<gene>
    <name evidence="2" type="ORF">A8990_10355</name>
</gene>
<reference evidence="2 3" key="1">
    <citation type="submission" date="2018-08" db="EMBL/GenBank/DDBJ databases">
        <title>Genomic Encyclopedia of Type Strains, Phase III (KMG-III): the genomes of soil and plant-associated and newly described type strains.</title>
        <authorList>
            <person name="Whitman W."/>
        </authorList>
    </citation>
    <scope>NUCLEOTIDE SEQUENCE [LARGE SCALE GENOMIC DNA]</scope>
    <source>
        <strain evidence="2 3">CGMCC 1.10966</strain>
    </source>
</reference>